<dbReference type="Gene3D" id="3.30.10.20">
    <property type="match status" value="2"/>
</dbReference>
<evidence type="ECO:0000313" key="5">
    <source>
        <dbReference type="Proteomes" id="UP000198948"/>
    </source>
</evidence>
<keyword evidence="4" id="KW-0808">Transferase</keyword>
<keyword evidence="4" id="KW-0723">Serine/threonine-protein kinase</keyword>
<dbReference type="Pfam" id="PF03793">
    <property type="entry name" value="PASTA"/>
    <property type="match status" value="2"/>
</dbReference>
<dbReference type="STRING" id="142588.SAMN04488559_10379"/>
<keyword evidence="2" id="KW-0812">Transmembrane</keyword>
<accession>A0A1H9R5W9</accession>
<proteinExistence type="predicted"/>
<dbReference type="SMART" id="SM00740">
    <property type="entry name" value="PASTA"/>
    <property type="match status" value="4"/>
</dbReference>
<keyword evidence="2" id="KW-0472">Membrane</keyword>
<evidence type="ECO:0000259" key="3">
    <source>
        <dbReference type="PROSITE" id="PS51178"/>
    </source>
</evidence>
<dbReference type="Proteomes" id="UP000198948">
    <property type="component" value="Unassembled WGS sequence"/>
</dbReference>
<feature type="domain" description="PASTA" evidence="3">
    <location>
        <begin position="301"/>
        <end position="371"/>
    </location>
</feature>
<feature type="compositionally biased region" description="Basic and acidic residues" evidence="1">
    <location>
        <begin position="17"/>
        <end position="27"/>
    </location>
</feature>
<dbReference type="CDD" id="cd06577">
    <property type="entry name" value="PASTA_pknB"/>
    <property type="match status" value="1"/>
</dbReference>
<feature type="region of interest" description="Disordered" evidence="1">
    <location>
        <begin position="1"/>
        <end position="134"/>
    </location>
</feature>
<feature type="domain" description="PASTA" evidence="3">
    <location>
        <begin position="159"/>
        <end position="225"/>
    </location>
</feature>
<organism evidence="4 5">
    <name type="scientific">Isobaculum melis</name>
    <dbReference type="NCBI Taxonomy" id="142588"/>
    <lineage>
        <taxon>Bacteria</taxon>
        <taxon>Bacillati</taxon>
        <taxon>Bacillota</taxon>
        <taxon>Bacilli</taxon>
        <taxon>Lactobacillales</taxon>
        <taxon>Carnobacteriaceae</taxon>
        <taxon>Isobaculum</taxon>
    </lineage>
</organism>
<dbReference type="OrthoDB" id="1641593at2"/>
<keyword evidence="5" id="KW-1185">Reference proteome</keyword>
<evidence type="ECO:0000313" key="4">
    <source>
        <dbReference type="EMBL" id="SER68116.1"/>
    </source>
</evidence>
<dbReference type="EMBL" id="FOHA01000003">
    <property type="protein sequence ID" value="SER68116.1"/>
    <property type="molecule type" value="Genomic_DNA"/>
</dbReference>
<dbReference type="RefSeq" id="WP_092650514.1">
    <property type="nucleotide sequence ID" value="NZ_FOHA01000003.1"/>
</dbReference>
<gene>
    <name evidence="4" type="ORF">SAMN04488559_10379</name>
</gene>
<protein>
    <submittedName>
        <fullName evidence="4">Serine/threonine protein kinase</fullName>
    </submittedName>
</protein>
<keyword evidence="4" id="KW-0418">Kinase</keyword>
<feature type="transmembrane region" description="Helical" evidence="2">
    <location>
        <begin position="140"/>
        <end position="158"/>
    </location>
</feature>
<dbReference type="AlphaFoldDB" id="A0A1H9R5W9"/>
<name>A0A1H9R5W9_9LACT</name>
<sequence>MSDFLSKFNGENYQEWVDEKDQKKEPKNPPQKETATTEKEVVETPKKEQAEPKNEAAKATKKDVAKKTADASQTTKSKQEQKPAVPDTAPKKNASVHPTNRAQVKQEQKTATPVTATKRASTEETEIDPTYQKKKKRKRILIGAGTALLCIILYVIYYNSVHVAMPDFTDKPVTDVTKWATKNKIELDLKQEFSTETDENVVISQEVAKNKKVKKGKTVSFTVSKGADPEEILKLPDFSKMDKGSVEKWIDENKANGMKVVLEFNDEIAKNKVIKFEIKDPNIVAAEYKRKDYATVYVSKGKEVFEKDISVPDFNGKTKAEVETWAKTNDIKMTYEEADSNEVEVDKIISQSIAANEKVAKHDEMSVTVSLGKAIVVPNFANFTPDEAASVPNLTVRVRKQFHGSVPFGGLIAQTIEPGARLTGKDETEVIVTYSEGAPFLKDYKGQVVGDLPRLFYEDYHSKGADINYTLAYVDSYETKGTVVSMSNFNEYVGMSYLVTISISKGNLDQPAGYSPKGKESLGDLEEE</sequence>
<evidence type="ECO:0000256" key="2">
    <source>
        <dbReference type="SAM" id="Phobius"/>
    </source>
</evidence>
<reference evidence="4 5" key="1">
    <citation type="submission" date="2016-10" db="EMBL/GenBank/DDBJ databases">
        <authorList>
            <person name="de Groot N.N."/>
        </authorList>
    </citation>
    <scope>NUCLEOTIDE SEQUENCE [LARGE SCALE GENOMIC DNA]</scope>
    <source>
        <strain evidence="4 5">DSM 13760</strain>
    </source>
</reference>
<feature type="compositionally biased region" description="Polar residues" evidence="1">
    <location>
        <begin position="96"/>
        <end position="119"/>
    </location>
</feature>
<keyword evidence="2" id="KW-1133">Transmembrane helix</keyword>
<dbReference type="PROSITE" id="PS51178">
    <property type="entry name" value="PASTA"/>
    <property type="match status" value="2"/>
</dbReference>
<evidence type="ECO:0000256" key="1">
    <source>
        <dbReference type="SAM" id="MobiDB-lite"/>
    </source>
</evidence>
<dbReference type="GO" id="GO:0004674">
    <property type="term" value="F:protein serine/threonine kinase activity"/>
    <property type="evidence" value="ECO:0007669"/>
    <property type="project" value="UniProtKB-KW"/>
</dbReference>
<dbReference type="InterPro" id="IPR005543">
    <property type="entry name" value="PASTA_dom"/>
</dbReference>
<dbReference type="SUPFAM" id="SSF54184">
    <property type="entry name" value="Penicillin-binding protein 2x (pbp-2x), c-terminal domain"/>
    <property type="match status" value="1"/>
</dbReference>
<feature type="compositionally biased region" description="Basic and acidic residues" evidence="1">
    <location>
        <begin position="35"/>
        <end position="69"/>
    </location>
</feature>